<gene>
    <name evidence="1" type="ORF">CLV71_102107</name>
</gene>
<name>A0A4R7W0K1_9PSEU</name>
<dbReference type="Proteomes" id="UP000294927">
    <property type="component" value="Unassembled WGS sequence"/>
</dbReference>
<evidence type="ECO:0000313" key="2">
    <source>
        <dbReference type="Proteomes" id="UP000294927"/>
    </source>
</evidence>
<dbReference type="RefSeq" id="WP_133901339.1">
    <property type="nucleotide sequence ID" value="NZ_SOCP01000002.1"/>
</dbReference>
<organism evidence="1 2">
    <name type="scientific">Actinophytocola oryzae</name>
    <dbReference type="NCBI Taxonomy" id="502181"/>
    <lineage>
        <taxon>Bacteria</taxon>
        <taxon>Bacillati</taxon>
        <taxon>Actinomycetota</taxon>
        <taxon>Actinomycetes</taxon>
        <taxon>Pseudonocardiales</taxon>
        <taxon>Pseudonocardiaceae</taxon>
    </lineage>
</organism>
<proteinExistence type="predicted"/>
<protein>
    <submittedName>
        <fullName evidence="1">Uncharacterized protein</fullName>
    </submittedName>
</protein>
<dbReference type="AlphaFoldDB" id="A0A4R7W0K1"/>
<sequence>MINDTVGDPAEDTAHPPNNPLIKVMSLDPLLIASAIVTLSVGDDANTAIRIIKAVVAWYSSLRPSPCHSAAARRWKTVARRNYWEEVT</sequence>
<evidence type="ECO:0000313" key="1">
    <source>
        <dbReference type="EMBL" id="TDV56046.1"/>
    </source>
</evidence>
<accession>A0A4R7W0K1</accession>
<comment type="caution">
    <text evidence="1">The sequence shown here is derived from an EMBL/GenBank/DDBJ whole genome shotgun (WGS) entry which is preliminary data.</text>
</comment>
<reference evidence="1 2" key="1">
    <citation type="submission" date="2019-03" db="EMBL/GenBank/DDBJ databases">
        <title>Genomic Encyclopedia of Archaeal and Bacterial Type Strains, Phase II (KMG-II): from individual species to whole genera.</title>
        <authorList>
            <person name="Goeker M."/>
        </authorList>
    </citation>
    <scope>NUCLEOTIDE SEQUENCE [LARGE SCALE GENOMIC DNA]</scope>
    <source>
        <strain evidence="1 2">DSM 45499</strain>
    </source>
</reference>
<dbReference type="EMBL" id="SOCP01000002">
    <property type="protein sequence ID" value="TDV56046.1"/>
    <property type="molecule type" value="Genomic_DNA"/>
</dbReference>
<keyword evidence="2" id="KW-1185">Reference proteome</keyword>